<dbReference type="Proteomes" id="UP000006729">
    <property type="component" value="Chromosome 3"/>
</dbReference>
<proteinExistence type="predicted"/>
<dbReference type="AlphaFoldDB" id="A0A2K2B057"/>
<protein>
    <submittedName>
        <fullName evidence="1">Uncharacterized protein</fullName>
    </submittedName>
</protein>
<reference evidence="1 2" key="1">
    <citation type="journal article" date="2006" name="Science">
        <title>The genome of black cottonwood, Populus trichocarpa (Torr. &amp; Gray).</title>
        <authorList>
            <person name="Tuskan G.A."/>
            <person name="Difazio S."/>
            <person name="Jansson S."/>
            <person name="Bohlmann J."/>
            <person name="Grigoriev I."/>
            <person name="Hellsten U."/>
            <person name="Putnam N."/>
            <person name="Ralph S."/>
            <person name="Rombauts S."/>
            <person name="Salamov A."/>
            <person name="Schein J."/>
            <person name="Sterck L."/>
            <person name="Aerts A."/>
            <person name="Bhalerao R.R."/>
            <person name="Bhalerao R.P."/>
            <person name="Blaudez D."/>
            <person name="Boerjan W."/>
            <person name="Brun A."/>
            <person name="Brunner A."/>
            <person name="Busov V."/>
            <person name="Campbell M."/>
            <person name="Carlson J."/>
            <person name="Chalot M."/>
            <person name="Chapman J."/>
            <person name="Chen G.L."/>
            <person name="Cooper D."/>
            <person name="Coutinho P.M."/>
            <person name="Couturier J."/>
            <person name="Covert S."/>
            <person name="Cronk Q."/>
            <person name="Cunningham R."/>
            <person name="Davis J."/>
            <person name="Degroeve S."/>
            <person name="Dejardin A."/>
            <person name="Depamphilis C."/>
            <person name="Detter J."/>
            <person name="Dirks B."/>
            <person name="Dubchak I."/>
            <person name="Duplessis S."/>
            <person name="Ehlting J."/>
            <person name="Ellis B."/>
            <person name="Gendler K."/>
            <person name="Goodstein D."/>
            <person name="Gribskov M."/>
            <person name="Grimwood J."/>
            <person name="Groover A."/>
            <person name="Gunter L."/>
            <person name="Hamberger B."/>
            <person name="Heinze B."/>
            <person name="Helariutta Y."/>
            <person name="Henrissat B."/>
            <person name="Holligan D."/>
            <person name="Holt R."/>
            <person name="Huang W."/>
            <person name="Islam-Faridi N."/>
            <person name="Jones S."/>
            <person name="Jones-Rhoades M."/>
            <person name="Jorgensen R."/>
            <person name="Joshi C."/>
            <person name="Kangasjarvi J."/>
            <person name="Karlsson J."/>
            <person name="Kelleher C."/>
            <person name="Kirkpatrick R."/>
            <person name="Kirst M."/>
            <person name="Kohler A."/>
            <person name="Kalluri U."/>
            <person name="Larimer F."/>
            <person name="Leebens-Mack J."/>
            <person name="Leple J.C."/>
            <person name="Locascio P."/>
            <person name="Lou Y."/>
            <person name="Lucas S."/>
            <person name="Martin F."/>
            <person name="Montanini B."/>
            <person name="Napoli C."/>
            <person name="Nelson D.R."/>
            <person name="Nelson C."/>
            <person name="Nieminen K."/>
            <person name="Nilsson O."/>
            <person name="Pereda V."/>
            <person name="Peter G."/>
            <person name="Philippe R."/>
            <person name="Pilate G."/>
            <person name="Poliakov A."/>
            <person name="Razumovskaya J."/>
            <person name="Richardson P."/>
            <person name="Rinaldi C."/>
            <person name="Ritland K."/>
            <person name="Rouze P."/>
            <person name="Ryaboy D."/>
            <person name="Schmutz J."/>
            <person name="Schrader J."/>
            <person name="Segerman B."/>
            <person name="Shin H."/>
            <person name="Siddiqui A."/>
            <person name="Sterky F."/>
            <person name="Terry A."/>
            <person name="Tsai C.J."/>
            <person name="Uberbacher E."/>
            <person name="Unneberg P."/>
            <person name="Vahala J."/>
            <person name="Wall K."/>
            <person name="Wessler S."/>
            <person name="Yang G."/>
            <person name="Yin T."/>
            <person name="Douglas C."/>
            <person name="Marra M."/>
            <person name="Sandberg G."/>
            <person name="Van de Peer Y."/>
            <person name="Rokhsar D."/>
        </authorList>
    </citation>
    <scope>NUCLEOTIDE SEQUENCE [LARGE SCALE GENOMIC DNA]</scope>
    <source>
        <strain evidence="2">cv. Nisqually</strain>
    </source>
</reference>
<dbReference type="InParanoid" id="A0A2K2B057"/>
<name>A0A2K2B057_POPTR</name>
<accession>A0A2K2B057</accession>
<sequence length="110" mass="12293">MLVANVQSGHGSLPPSRTIDIEACTVTSYTMVCSIFYHMKKLLSQPSNEKGHPSALITCSLPTQYNGKKLGFCNFIIDHVNPMARPNSHPYDFTQIFEISPGRRMSVVEY</sequence>
<dbReference type="EMBL" id="CM009292">
    <property type="protein sequence ID" value="PNT43164.1"/>
    <property type="molecule type" value="Genomic_DNA"/>
</dbReference>
<gene>
    <name evidence="1" type="ORF">POPTR_003G019200</name>
</gene>
<keyword evidence="2" id="KW-1185">Reference proteome</keyword>
<evidence type="ECO:0000313" key="1">
    <source>
        <dbReference type="EMBL" id="PNT43164.1"/>
    </source>
</evidence>
<organism evidence="1 2">
    <name type="scientific">Populus trichocarpa</name>
    <name type="common">Western balsam poplar</name>
    <name type="synonym">Populus balsamifera subsp. trichocarpa</name>
    <dbReference type="NCBI Taxonomy" id="3694"/>
    <lineage>
        <taxon>Eukaryota</taxon>
        <taxon>Viridiplantae</taxon>
        <taxon>Streptophyta</taxon>
        <taxon>Embryophyta</taxon>
        <taxon>Tracheophyta</taxon>
        <taxon>Spermatophyta</taxon>
        <taxon>Magnoliopsida</taxon>
        <taxon>eudicotyledons</taxon>
        <taxon>Gunneridae</taxon>
        <taxon>Pentapetalae</taxon>
        <taxon>rosids</taxon>
        <taxon>fabids</taxon>
        <taxon>Malpighiales</taxon>
        <taxon>Salicaceae</taxon>
        <taxon>Saliceae</taxon>
        <taxon>Populus</taxon>
    </lineage>
</organism>
<evidence type="ECO:0000313" key="2">
    <source>
        <dbReference type="Proteomes" id="UP000006729"/>
    </source>
</evidence>